<dbReference type="InterPro" id="IPR012337">
    <property type="entry name" value="RNaseH-like_sf"/>
</dbReference>
<protein>
    <submittedName>
        <fullName evidence="1">Uncharacterized protein</fullName>
    </submittedName>
</protein>
<sequence length="111" mass="13348">MYKEYDVAKARTVKEKILDDFFWADIDYILSFSSLIYEMLRLSDTDMPCLHLVYEWWNSMFEKMKTTIYHKELNQPTQESKFFDVGLEILVERWTKSTTPLHCLAHSLNPK</sequence>
<comment type="caution">
    <text evidence="1">The sequence shown here is derived from an EMBL/GenBank/DDBJ whole genome shotgun (WGS) entry which is preliminary data.</text>
</comment>
<evidence type="ECO:0000313" key="2">
    <source>
        <dbReference type="Proteomes" id="UP001054821"/>
    </source>
</evidence>
<dbReference type="AlphaFoldDB" id="A0AAD4WBA7"/>
<reference evidence="1 2" key="1">
    <citation type="journal article" date="2022" name="G3 (Bethesda)">
        <title>Whole-genome sequence and methylome profiling of the almond [Prunus dulcis (Mill.) D.A. Webb] cultivar 'Nonpareil'.</title>
        <authorList>
            <person name="D'Amico-Willman K.M."/>
            <person name="Ouma W.Z."/>
            <person name="Meulia T."/>
            <person name="Sideli G.M."/>
            <person name="Gradziel T.M."/>
            <person name="Fresnedo-Ramirez J."/>
        </authorList>
    </citation>
    <scope>NUCLEOTIDE SEQUENCE [LARGE SCALE GENOMIC DNA]</scope>
    <source>
        <strain evidence="1">Clone GOH B32 T37-40</strain>
    </source>
</reference>
<dbReference type="SUPFAM" id="SSF53098">
    <property type="entry name" value="Ribonuclease H-like"/>
    <property type="match status" value="1"/>
</dbReference>
<dbReference type="Proteomes" id="UP001054821">
    <property type="component" value="Chromosome 3"/>
</dbReference>
<keyword evidence="2" id="KW-1185">Reference proteome</keyword>
<gene>
    <name evidence="1" type="ORF">L3X38_018449</name>
</gene>
<proteinExistence type="predicted"/>
<accession>A0AAD4WBA7</accession>
<evidence type="ECO:0000313" key="1">
    <source>
        <dbReference type="EMBL" id="KAI5339177.1"/>
    </source>
</evidence>
<name>A0AAD4WBA7_PRUDU</name>
<dbReference type="EMBL" id="JAJFAZ020000003">
    <property type="protein sequence ID" value="KAI5339177.1"/>
    <property type="molecule type" value="Genomic_DNA"/>
</dbReference>
<organism evidence="1 2">
    <name type="scientific">Prunus dulcis</name>
    <name type="common">Almond</name>
    <name type="synonym">Amygdalus dulcis</name>
    <dbReference type="NCBI Taxonomy" id="3755"/>
    <lineage>
        <taxon>Eukaryota</taxon>
        <taxon>Viridiplantae</taxon>
        <taxon>Streptophyta</taxon>
        <taxon>Embryophyta</taxon>
        <taxon>Tracheophyta</taxon>
        <taxon>Spermatophyta</taxon>
        <taxon>Magnoliopsida</taxon>
        <taxon>eudicotyledons</taxon>
        <taxon>Gunneridae</taxon>
        <taxon>Pentapetalae</taxon>
        <taxon>rosids</taxon>
        <taxon>fabids</taxon>
        <taxon>Rosales</taxon>
        <taxon>Rosaceae</taxon>
        <taxon>Amygdaloideae</taxon>
        <taxon>Amygdaleae</taxon>
        <taxon>Prunus</taxon>
    </lineage>
</organism>